<comment type="similarity">
    <text evidence="8">Belongs to the methyl-accepting chemotaxis (MCP) protein family.</text>
</comment>
<dbReference type="OrthoDB" id="243053at2"/>
<dbReference type="Pfam" id="PF02743">
    <property type="entry name" value="dCache_1"/>
    <property type="match status" value="1"/>
</dbReference>
<organism evidence="13 14">
    <name type="scientific">Paenibacillus zeisoli</name>
    <dbReference type="NCBI Taxonomy" id="2496267"/>
    <lineage>
        <taxon>Bacteria</taxon>
        <taxon>Bacillati</taxon>
        <taxon>Bacillota</taxon>
        <taxon>Bacilli</taxon>
        <taxon>Bacillales</taxon>
        <taxon>Paenibacillaceae</taxon>
        <taxon>Paenibacillus</taxon>
    </lineage>
</organism>
<evidence type="ECO:0000259" key="11">
    <source>
        <dbReference type="PROSITE" id="PS50111"/>
    </source>
</evidence>
<protein>
    <submittedName>
        <fullName evidence="13">Methyl-accepting chemotaxis protein</fullName>
    </submittedName>
</protein>
<evidence type="ECO:0000256" key="7">
    <source>
        <dbReference type="ARBA" id="ARBA00023224"/>
    </source>
</evidence>
<dbReference type="SUPFAM" id="SSF58104">
    <property type="entry name" value="Methyl-accepting chemotaxis protein (MCP) signaling domain"/>
    <property type="match status" value="1"/>
</dbReference>
<dbReference type="Pfam" id="PF00015">
    <property type="entry name" value="MCPsignal"/>
    <property type="match status" value="1"/>
</dbReference>
<dbReference type="InterPro" id="IPR033479">
    <property type="entry name" value="dCache_1"/>
</dbReference>
<evidence type="ECO:0000256" key="4">
    <source>
        <dbReference type="ARBA" id="ARBA00022692"/>
    </source>
</evidence>
<dbReference type="GO" id="GO:0004888">
    <property type="term" value="F:transmembrane signaling receptor activity"/>
    <property type="evidence" value="ECO:0007669"/>
    <property type="project" value="InterPro"/>
</dbReference>
<dbReference type="PANTHER" id="PTHR32089:SF114">
    <property type="entry name" value="METHYL-ACCEPTING CHEMOTAXIS PROTEIN MCPB"/>
    <property type="match status" value="1"/>
</dbReference>
<comment type="subcellular location">
    <subcellularLocation>
        <location evidence="1">Cell membrane</location>
        <topology evidence="1">Multi-pass membrane protein</topology>
    </subcellularLocation>
</comment>
<dbReference type="PRINTS" id="PR00260">
    <property type="entry name" value="CHEMTRNSDUCR"/>
</dbReference>
<evidence type="ECO:0000256" key="5">
    <source>
        <dbReference type="ARBA" id="ARBA00022989"/>
    </source>
</evidence>
<keyword evidence="2" id="KW-1003">Cell membrane</keyword>
<evidence type="ECO:0000256" key="9">
    <source>
        <dbReference type="PROSITE-ProRule" id="PRU00284"/>
    </source>
</evidence>
<keyword evidence="5 10" id="KW-1133">Transmembrane helix</keyword>
<sequence>MRIEVQVVHRNELLKRRVGGRFLLKKKEKEKNKETENKRKNRFTIRKKLILAFTGILLVPSILIGTVIFVTSAGSMIGEVTNNSKETVKLINQLVDEKISDKTLNVEFLGRNITPDDLTEEGKPELVGELDEYLGLNTDVENVFVATPQGTLIQATDGKMTDTPAEVLKSSWFNDPMKTADTTFISPVFVNKEKTPVVYISRQLKDGTGVLSLTLNLQVLQRSVAMKLGLTGYIVILDSKKQYVVNPSGKQGAAAKEAYINEIYKSDGNMDEINYAGDDKTLKILTVENASTGWRIAGIRDQSEINGSASTSLIVSISVLLGSLALAGAVIVFIIRSIIRPIHRLQKETESVSQGDLTTDVVVMHNDEIGDLAGNFSIMVHNLRDMILHVQETTNNVSTSAEALSAGAEQTTRAIEHVTITIQEVAAGSERQLQSVETGSDGVEDMTGQVFNMSDNLKDVTSKMGQTIQAAEDGNTSVIRVVEKIENINQTVEELGGVIKTLSSHTDHIGGIVGVITGIARQTNLLALNASIEAARAGEHGRGFAVVAEEVRKLATDSEQSAHQIGDLIQGIQGEVKRAIDSMDHAVKRVEEGILAVDSTGRSFSRIRKAVKEVARKVDEVNEAAVQLADGAGTVNASITEIRRISEESAGNTQTISAAAEEQLASVEEIASSSADLSRMADQLQELVGKFKIS</sequence>
<evidence type="ECO:0000313" key="13">
    <source>
        <dbReference type="EMBL" id="RUT33363.1"/>
    </source>
</evidence>
<feature type="domain" description="Methyl-accepting transducer" evidence="11">
    <location>
        <begin position="407"/>
        <end position="643"/>
    </location>
</feature>
<feature type="transmembrane region" description="Helical" evidence="10">
    <location>
        <begin position="313"/>
        <end position="335"/>
    </location>
</feature>
<dbReference type="CDD" id="cd06225">
    <property type="entry name" value="HAMP"/>
    <property type="match status" value="1"/>
</dbReference>
<evidence type="ECO:0000256" key="8">
    <source>
        <dbReference type="ARBA" id="ARBA00029447"/>
    </source>
</evidence>
<dbReference type="CDD" id="cd11386">
    <property type="entry name" value="MCP_signal"/>
    <property type="match status" value="1"/>
</dbReference>
<evidence type="ECO:0000256" key="10">
    <source>
        <dbReference type="SAM" id="Phobius"/>
    </source>
</evidence>
<feature type="domain" description="HAMP" evidence="12">
    <location>
        <begin position="336"/>
        <end position="388"/>
    </location>
</feature>
<dbReference type="InterPro" id="IPR004089">
    <property type="entry name" value="MCPsignal_dom"/>
</dbReference>
<dbReference type="PROSITE" id="PS50885">
    <property type="entry name" value="HAMP"/>
    <property type="match status" value="1"/>
</dbReference>
<evidence type="ECO:0000256" key="3">
    <source>
        <dbReference type="ARBA" id="ARBA00022500"/>
    </source>
</evidence>
<keyword evidence="7 9" id="KW-0807">Transducer</keyword>
<keyword evidence="3" id="KW-0145">Chemotaxis</keyword>
<evidence type="ECO:0000256" key="6">
    <source>
        <dbReference type="ARBA" id="ARBA00023136"/>
    </source>
</evidence>
<reference evidence="13 14" key="1">
    <citation type="submission" date="2018-12" db="EMBL/GenBank/DDBJ databases">
        <authorList>
            <person name="Sun L."/>
            <person name="Chen Z."/>
        </authorList>
    </citation>
    <scope>NUCLEOTIDE SEQUENCE [LARGE SCALE GENOMIC DNA]</scope>
    <source>
        <strain evidence="13 14">3-5-3</strain>
    </source>
</reference>
<keyword evidence="14" id="KW-1185">Reference proteome</keyword>
<dbReference type="SMART" id="SM00304">
    <property type="entry name" value="HAMP"/>
    <property type="match status" value="2"/>
</dbReference>
<proteinExistence type="inferred from homology"/>
<dbReference type="InterPro" id="IPR004090">
    <property type="entry name" value="Chemotax_Me-accpt_rcpt"/>
</dbReference>
<keyword evidence="6 10" id="KW-0472">Membrane</keyword>
<dbReference type="AlphaFoldDB" id="A0A433XH28"/>
<dbReference type="GO" id="GO:0006935">
    <property type="term" value="P:chemotaxis"/>
    <property type="evidence" value="ECO:0007669"/>
    <property type="project" value="UniProtKB-KW"/>
</dbReference>
<accession>A0A433XH28</accession>
<dbReference type="Gene3D" id="3.30.450.20">
    <property type="entry name" value="PAS domain"/>
    <property type="match status" value="1"/>
</dbReference>
<dbReference type="Proteomes" id="UP000272464">
    <property type="component" value="Unassembled WGS sequence"/>
</dbReference>
<name>A0A433XH28_9BACL</name>
<dbReference type="FunFam" id="1.10.287.950:FF:000001">
    <property type="entry name" value="Methyl-accepting chemotaxis sensory transducer"/>
    <property type="match status" value="1"/>
</dbReference>
<dbReference type="Pfam" id="PF00672">
    <property type="entry name" value="HAMP"/>
    <property type="match status" value="1"/>
</dbReference>
<dbReference type="Gene3D" id="1.10.287.950">
    <property type="entry name" value="Methyl-accepting chemotaxis protein"/>
    <property type="match status" value="1"/>
</dbReference>
<gene>
    <name evidence="13" type="ORF">EJP77_06860</name>
</gene>
<dbReference type="PROSITE" id="PS50111">
    <property type="entry name" value="CHEMOTAXIS_TRANSDUC_2"/>
    <property type="match status" value="1"/>
</dbReference>
<dbReference type="EMBL" id="RZNX01000002">
    <property type="protein sequence ID" value="RUT33363.1"/>
    <property type="molecule type" value="Genomic_DNA"/>
</dbReference>
<comment type="caution">
    <text evidence="13">The sequence shown here is derived from an EMBL/GenBank/DDBJ whole genome shotgun (WGS) entry which is preliminary data.</text>
</comment>
<dbReference type="GO" id="GO:0007165">
    <property type="term" value="P:signal transduction"/>
    <property type="evidence" value="ECO:0007669"/>
    <property type="project" value="UniProtKB-KW"/>
</dbReference>
<evidence type="ECO:0000256" key="2">
    <source>
        <dbReference type="ARBA" id="ARBA00022475"/>
    </source>
</evidence>
<dbReference type="PANTHER" id="PTHR32089">
    <property type="entry name" value="METHYL-ACCEPTING CHEMOTAXIS PROTEIN MCPB"/>
    <property type="match status" value="1"/>
</dbReference>
<keyword evidence="4 10" id="KW-0812">Transmembrane</keyword>
<dbReference type="GO" id="GO:0005886">
    <property type="term" value="C:plasma membrane"/>
    <property type="evidence" value="ECO:0007669"/>
    <property type="project" value="UniProtKB-SubCell"/>
</dbReference>
<evidence type="ECO:0000259" key="12">
    <source>
        <dbReference type="PROSITE" id="PS50885"/>
    </source>
</evidence>
<dbReference type="SMART" id="SM00283">
    <property type="entry name" value="MA"/>
    <property type="match status" value="1"/>
</dbReference>
<dbReference type="InterPro" id="IPR003660">
    <property type="entry name" value="HAMP_dom"/>
</dbReference>
<dbReference type="Gene3D" id="6.10.340.10">
    <property type="match status" value="1"/>
</dbReference>
<evidence type="ECO:0000313" key="14">
    <source>
        <dbReference type="Proteomes" id="UP000272464"/>
    </source>
</evidence>
<evidence type="ECO:0000256" key="1">
    <source>
        <dbReference type="ARBA" id="ARBA00004651"/>
    </source>
</evidence>
<feature type="transmembrane region" description="Helical" evidence="10">
    <location>
        <begin position="49"/>
        <end position="70"/>
    </location>
</feature>